<sequence length="575" mass="64196">MRGFDNVPVQLCLLLWAAVWSSNGHLCLLTPRQRGDLDISEGGSHTCFRHGAECGGEPAQVPPNVVLEGGKPVFIKWQQNYNHYSYGFPGLSEVDRHRALRLLQVDLSISEVSLRMNVNRTTIFRLRQRLHETDTTLPNKDCDHCVIRARYVAHKPGETTFYQCADIKIKATKAIGLKHSHGKLQLFGQEQTNMHKIGSLGERRLRRALALVRSSHAKQVTKSTTRGDVFESSSALYGMANDLDNPLSAAYFSINPESGEKTQIGKVDFRVDSSFDPARLPNGSVSHKSTAFVPDGVFSVDPTRGITAMPINSFGKRESFPESMVEIQTATGKTFGHYRIEKYNKTIFTSAFSAVLVEREKSFVTFSIEPSSTQKGKYDFVVGRLLTTGMWQMLMKFNQSEDLYVNFQWAEYDVDSQTLYALLGNENDADHLSARLYKFVLPQGFYGAKSSFVELDVSEFTFMSFHVNKQNSNHVWAISPGLHDARYPAYHLVDINTDIGSVQHVAQLTPPGIFERYYGGAVAAGGPGDTNHLLRHVLRVADTQADVILTVDTLQGKASFSQVTNLRGLHNLVYV</sequence>
<protein>
    <recommendedName>
        <fullName evidence="4">Laminin G domain-containing protein</fullName>
    </recommendedName>
</protein>
<proteinExistence type="predicted"/>
<accession>A0AAV4HYG7</accession>
<reference evidence="2 3" key="1">
    <citation type="journal article" date="2021" name="Elife">
        <title>Chloroplast acquisition without the gene transfer in kleptoplastic sea slugs, Plakobranchus ocellatus.</title>
        <authorList>
            <person name="Maeda T."/>
            <person name="Takahashi S."/>
            <person name="Yoshida T."/>
            <person name="Shimamura S."/>
            <person name="Takaki Y."/>
            <person name="Nagai Y."/>
            <person name="Toyoda A."/>
            <person name="Suzuki Y."/>
            <person name="Arimoto A."/>
            <person name="Ishii H."/>
            <person name="Satoh N."/>
            <person name="Nishiyama T."/>
            <person name="Hasebe M."/>
            <person name="Maruyama T."/>
            <person name="Minagawa J."/>
            <person name="Obokata J."/>
            <person name="Shigenobu S."/>
        </authorList>
    </citation>
    <scope>NUCLEOTIDE SEQUENCE [LARGE SCALE GENOMIC DNA]</scope>
</reference>
<dbReference type="PANTHER" id="PTHR37916">
    <property type="entry name" value="CHITIN-BINDING TYPE-4 DOMAIN-CONTAINING PROTEIN"/>
    <property type="match status" value="1"/>
</dbReference>
<dbReference type="PANTHER" id="PTHR37916:SF2">
    <property type="entry name" value="CHITIN-BINDING TYPE-4 DOMAIN-CONTAINING PROTEIN"/>
    <property type="match status" value="1"/>
</dbReference>
<name>A0AAV4HYG7_9GAST</name>
<feature type="signal peptide" evidence="1">
    <location>
        <begin position="1"/>
        <end position="24"/>
    </location>
</feature>
<organism evidence="2 3">
    <name type="scientific">Elysia marginata</name>
    <dbReference type="NCBI Taxonomy" id="1093978"/>
    <lineage>
        <taxon>Eukaryota</taxon>
        <taxon>Metazoa</taxon>
        <taxon>Spiralia</taxon>
        <taxon>Lophotrochozoa</taxon>
        <taxon>Mollusca</taxon>
        <taxon>Gastropoda</taxon>
        <taxon>Heterobranchia</taxon>
        <taxon>Euthyneura</taxon>
        <taxon>Panpulmonata</taxon>
        <taxon>Sacoglossa</taxon>
        <taxon>Placobranchoidea</taxon>
        <taxon>Plakobranchidae</taxon>
        <taxon>Elysia</taxon>
    </lineage>
</organism>
<evidence type="ECO:0000313" key="2">
    <source>
        <dbReference type="EMBL" id="GFS01782.1"/>
    </source>
</evidence>
<feature type="chain" id="PRO_5043876039" description="Laminin G domain-containing protein" evidence="1">
    <location>
        <begin position="25"/>
        <end position="575"/>
    </location>
</feature>
<dbReference type="AlphaFoldDB" id="A0AAV4HYG7"/>
<gene>
    <name evidence="2" type="ORF">ElyMa_004590600</name>
</gene>
<evidence type="ECO:0008006" key="4">
    <source>
        <dbReference type="Google" id="ProtNLM"/>
    </source>
</evidence>
<evidence type="ECO:0000313" key="3">
    <source>
        <dbReference type="Proteomes" id="UP000762676"/>
    </source>
</evidence>
<keyword evidence="3" id="KW-1185">Reference proteome</keyword>
<dbReference type="Proteomes" id="UP000762676">
    <property type="component" value="Unassembled WGS sequence"/>
</dbReference>
<evidence type="ECO:0000256" key="1">
    <source>
        <dbReference type="SAM" id="SignalP"/>
    </source>
</evidence>
<keyword evidence="1" id="KW-0732">Signal</keyword>
<dbReference type="EMBL" id="BMAT01009214">
    <property type="protein sequence ID" value="GFS01782.1"/>
    <property type="molecule type" value="Genomic_DNA"/>
</dbReference>
<comment type="caution">
    <text evidence="2">The sequence shown here is derived from an EMBL/GenBank/DDBJ whole genome shotgun (WGS) entry which is preliminary data.</text>
</comment>